<keyword evidence="1" id="KW-0472">Membrane</keyword>
<evidence type="ECO:0000313" key="4">
    <source>
        <dbReference type="Proteomes" id="UP000552615"/>
    </source>
</evidence>
<dbReference type="Pfam" id="PF14317">
    <property type="entry name" value="YcxB"/>
    <property type="match status" value="1"/>
</dbReference>
<evidence type="ECO:0000313" key="3">
    <source>
        <dbReference type="EMBL" id="NML56188.1"/>
    </source>
</evidence>
<evidence type="ECO:0000256" key="1">
    <source>
        <dbReference type="SAM" id="Phobius"/>
    </source>
</evidence>
<dbReference type="AlphaFoldDB" id="A0A7Y0A3Y2"/>
<dbReference type="Proteomes" id="UP000552615">
    <property type="component" value="Unassembled WGS sequence"/>
</dbReference>
<dbReference type="EMBL" id="JABBGF010000001">
    <property type="protein sequence ID" value="NML56188.1"/>
    <property type="molecule type" value="Genomic_DNA"/>
</dbReference>
<feature type="transmembrane region" description="Helical" evidence="1">
    <location>
        <begin position="21"/>
        <end position="38"/>
    </location>
</feature>
<protein>
    <submittedName>
        <fullName evidence="3">YcxB family protein</fullName>
    </submittedName>
</protein>
<keyword evidence="1" id="KW-0812">Transmembrane</keyword>
<accession>A0A7Y0A3Y2</accession>
<keyword evidence="1" id="KW-1133">Transmembrane helix</keyword>
<organism evidence="3 4">
    <name type="scientific">Chryseobacterium cheonjiense</name>
    <dbReference type="NCBI Taxonomy" id="2728845"/>
    <lineage>
        <taxon>Bacteria</taxon>
        <taxon>Pseudomonadati</taxon>
        <taxon>Bacteroidota</taxon>
        <taxon>Flavobacteriia</taxon>
        <taxon>Flavobacteriales</taxon>
        <taxon>Weeksellaceae</taxon>
        <taxon>Chryseobacterium group</taxon>
        <taxon>Chryseobacterium</taxon>
    </lineage>
</organism>
<sequence length="163" mass="19913">MMTVKTLITFQDFLMFHLKSSLVRLIAFPLMILLFFIMKQYADDYSEKEIWLSASMWLVIMFLFVVIRSFFRLKFAFKSNKKIQEYISYNFTDEKIQMKGETFDEDFTWNSIYKVKENKDWFLIYQTAQTMNMVPKKFFTKDQILEFRDLIRKNNVKAKLRND</sequence>
<feature type="domain" description="YcxB-like C-terminal" evidence="2">
    <location>
        <begin position="91"/>
        <end position="151"/>
    </location>
</feature>
<comment type="caution">
    <text evidence="3">The sequence shown here is derived from an EMBL/GenBank/DDBJ whole genome shotgun (WGS) entry which is preliminary data.</text>
</comment>
<name>A0A7Y0A3Y2_9FLAO</name>
<evidence type="ECO:0000259" key="2">
    <source>
        <dbReference type="Pfam" id="PF14317"/>
    </source>
</evidence>
<dbReference type="InterPro" id="IPR025588">
    <property type="entry name" value="YcxB-like_C"/>
</dbReference>
<reference evidence="3 4" key="1">
    <citation type="submission" date="2020-04" db="EMBL/GenBank/DDBJ databases">
        <title>Chryseobacterium sp. RJ-7-14 sp. nov., isolated from Jeju soil.</title>
        <authorList>
            <person name="Dahal R.H."/>
            <person name="Chaudhary D.K."/>
        </authorList>
    </citation>
    <scope>NUCLEOTIDE SEQUENCE [LARGE SCALE GENOMIC DNA]</scope>
    <source>
        <strain evidence="3 4">RJ-7-14</strain>
    </source>
</reference>
<dbReference type="RefSeq" id="WP_169229595.1">
    <property type="nucleotide sequence ID" value="NZ_JABBGF010000001.1"/>
</dbReference>
<keyword evidence="4" id="KW-1185">Reference proteome</keyword>
<feature type="transmembrane region" description="Helical" evidence="1">
    <location>
        <begin position="50"/>
        <end position="71"/>
    </location>
</feature>
<gene>
    <name evidence="3" type="ORF">HHL20_02410</name>
</gene>
<proteinExistence type="predicted"/>